<keyword evidence="2" id="KW-1185">Reference proteome</keyword>
<dbReference type="EMBL" id="QVFV01000002">
    <property type="protein sequence ID" value="RZM79865.1"/>
    <property type="molecule type" value="Genomic_DNA"/>
</dbReference>
<name>A0A4Q7EEX1_9CYAN</name>
<dbReference type="Proteomes" id="UP000292459">
    <property type="component" value="Unassembled WGS sequence"/>
</dbReference>
<evidence type="ECO:0000313" key="1">
    <source>
        <dbReference type="EMBL" id="RZM79865.1"/>
    </source>
</evidence>
<reference evidence="1 2" key="1">
    <citation type="submission" date="2018-11" db="EMBL/GenBank/DDBJ databases">
        <title>Whole genome sequencing of an environmental sample.</title>
        <authorList>
            <person name="Sarangi A.N."/>
            <person name="Singh D."/>
            <person name="Tripathy S."/>
        </authorList>
    </citation>
    <scope>NUCLEOTIDE SEQUENCE [LARGE SCALE GENOMIC DNA]</scope>
    <source>
        <strain evidence="1 2">Lakshadweep</strain>
    </source>
</reference>
<evidence type="ECO:0000313" key="2">
    <source>
        <dbReference type="Proteomes" id="UP000292459"/>
    </source>
</evidence>
<proteinExistence type="predicted"/>
<dbReference type="AlphaFoldDB" id="A0A4Q7EEX1"/>
<organism evidence="1 2">
    <name type="scientific">Leptolyngbya iicbica LK</name>
    <dbReference type="NCBI Taxonomy" id="2294035"/>
    <lineage>
        <taxon>Bacteria</taxon>
        <taxon>Bacillati</taxon>
        <taxon>Cyanobacteriota</taxon>
        <taxon>Cyanophyceae</taxon>
        <taxon>Leptolyngbyales</taxon>
        <taxon>Leptolyngbyaceae</taxon>
        <taxon>Leptolyngbya group</taxon>
        <taxon>Leptolyngbya</taxon>
        <taxon>Leptolyngbya iicbica</taxon>
    </lineage>
</organism>
<gene>
    <name evidence="1" type="ORF">DYY88_11620</name>
</gene>
<accession>A0A4Q7EEX1</accession>
<protein>
    <submittedName>
        <fullName evidence="1">Uncharacterized protein</fullName>
    </submittedName>
</protein>
<sequence>MLALAALVVGPKPLMEESSEPATAKAVCQETIQAESVLSRAELSELLAIAERAPKADVQAVIAEPYCTLPSVEVREGVTAERVAYPLEFNPDTWFIVLYEGDEYAGFDFSFSRD</sequence>
<comment type="caution">
    <text evidence="1">The sequence shown here is derived from an EMBL/GenBank/DDBJ whole genome shotgun (WGS) entry which is preliminary data.</text>
</comment>
<dbReference type="OrthoDB" id="530958at2"/>